<organism evidence="5 6">
    <name type="scientific">Cohnella pontilimi</name>
    <dbReference type="NCBI Taxonomy" id="2564100"/>
    <lineage>
        <taxon>Bacteria</taxon>
        <taxon>Bacillati</taxon>
        <taxon>Bacillota</taxon>
        <taxon>Bacilli</taxon>
        <taxon>Bacillales</taxon>
        <taxon>Paenibacillaceae</taxon>
        <taxon>Cohnella</taxon>
    </lineage>
</organism>
<protein>
    <submittedName>
        <fullName evidence="5">GNAT family N-acetyltransferase</fullName>
    </submittedName>
</protein>
<keyword evidence="6" id="KW-1185">Reference proteome</keyword>
<sequence>MPAPQVKIQPWSDADLDLLRLLNTSEMTEHLGGPESEEQILSRHKRYLEVGGRGTGRMFTIVLLQSNETVGSVGYWDKVWNGENVCETGWGVLPRYQGRGIATEAVAEVIKLASAEKKHNFIHAFPSMYNSASNAICRKLNFTLLGECEFEYPPGSIMRCNDWRLALTTAK</sequence>
<evidence type="ECO:0000313" key="6">
    <source>
        <dbReference type="Proteomes" id="UP000309673"/>
    </source>
</evidence>
<evidence type="ECO:0000256" key="1">
    <source>
        <dbReference type="ARBA" id="ARBA00022679"/>
    </source>
</evidence>
<dbReference type="CDD" id="cd04301">
    <property type="entry name" value="NAT_SF"/>
    <property type="match status" value="1"/>
</dbReference>
<dbReference type="Proteomes" id="UP000309673">
    <property type="component" value="Unassembled WGS sequence"/>
</dbReference>
<dbReference type="OrthoDB" id="2631610at2"/>
<comment type="similarity">
    <text evidence="3">Belongs to the acetyltransferase family. RimJ subfamily.</text>
</comment>
<dbReference type="EMBL" id="SUPK01000001">
    <property type="protein sequence ID" value="TJY44169.1"/>
    <property type="molecule type" value="Genomic_DNA"/>
</dbReference>
<evidence type="ECO:0000259" key="4">
    <source>
        <dbReference type="PROSITE" id="PS51186"/>
    </source>
</evidence>
<reference evidence="5 6" key="1">
    <citation type="submission" date="2019-04" db="EMBL/GenBank/DDBJ databases">
        <title>Cohnella sp. nov., isolated from soil.</title>
        <authorList>
            <person name="Kim W."/>
        </authorList>
    </citation>
    <scope>NUCLEOTIDE SEQUENCE [LARGE SCALE GENOMIC DNA]</scope>
    <source>
        <strain evidence="5 6">CAU 1483</strain>
    </source>
</reference>
<comment type="caution">
    <text evidence="5">The sequence shown here is derived from an EMBL/GenBank/DDBJ whole genome shotgun (WGS) entry which is preliminary data.</text>
</comment>
<dbReference type="Pfam" id="PF13302">
    <property type="entry name" value="Acetyltransf_3"/>
    <property type="match status" value="1"/>
</dbReference>
<dbReference type="AlphaFoldDB" id="A0A4V5LST5"/>
<dbReference type="PANTHER" id="PTHR43792">
    <property type="entry name" value="GNAT FAMILY, PUTATIVE (AFU_ORTHOLOGUE AFUA_3G00765)-RELATED-RELATED"/>
    <property type="match status" value="1"/>
</dbReference>
<dbReference type="GO" id="GO:0008999">
    <property type="term" value="F:protein-N-terminal-alanine acetyltransferase activity"/>
    <property type="evidence" value="ECO:0007669"/>
    <property type="project" value="TreeGrafter"/>
</dbReference>
<dbReference type="Gene3D" id="3.40.630.30">
    <property type="match status" value="1"/>
</dbReference>
<name>A0A4V5LST5_9BACL</name>
<evidence type="ECO:0000313" key="5">
    <source>
        <dbReference type="EMBL" id="TJY44169.1"/>
    </source>
</evidence>
<keyword evidence="2" id="KW-0012">Acyltransferase</keyword>
<gene>
    <name evidence="5" type="ORF">E5161_01885</name>
</gene>
<proteinExistence type="inferred from homology"/>
<dbReference type="InterPro" id="IPR016181">
    <property type="entry name" value="Acyl_CoA_acyltransferase"/>
</dbReference>
<feature type="domain" description="N-acetyltransferase" evidence="4">
    <location>
        <begin position="6"/>
        <end position="163"/>
    </location>
</feature>
<dbReference type="InterPro" id="IPR051531">
    <property type="entry name" value="N-acetyltransferase"/>
</dbReference>
<dbReference type="InterPro" id="IPR000182">
    <property type="entry name" value="GNAT_dom"/>
</dbReference>
<keyword evidence="1 5" id="KW-0808">Transferase</keyword>
<accession>A0A4V5LST5</accession>
<dbReference type="GO" id="GO:0005737">
    <property type="term" value="C:cytoplasm"/>
    <property type="evidence" value="ECO:0007669"/>
    <property type="project" value="TreeGrafter"/>
</dbReference>
<dbReference type="PROSITE" id="PS51186">
    <property type="entry name" value="GNAT"/>
    <property type="match status" value="1"/>
</dbReference>
<dbReference type="RefSeq" id="WP_136775889.1">
    <property type="nucleotide sequence ID" value="NZ_SUPK01000001.1"/>
</dbReference>
<dbReference type="SUPFAM" id="SSF55729">
    <property type="entry name" value="Acyl-CoA N-acyltransferases (Nat)"/>
    <property type="match status" value="1"/>
</dbReference>
<dbReference type="PANTHER" id="PTHR43792:SF8">
    <property type="entry name" value="[RIBOSOMAL PROTEIN US5]-ALANINE N-ACETYLTRANSFERASE"/>
    <property type="match status" value="1"/>
</dbReference>
<evidence type="ECO:0000256" key="3">
    <source>
        <dbReference type="ARBA" id="ARBA00038502"/>
    </source>
</evidence>
<evidence type="ECO:0000256" key="2">
    <source>
        <dbReference type="ARBA" id="ARBA00023315"/>
    </source>
</evidence>